<evidence type="ECO:0000313" key="2">
    <source>
        <dbReference type="Proteomes" id="UP000233020"/>
    </source>
</evidence>
<reference evidence="1" key="1">
    <citation type="submission" date="2025-08" db="UniProtKB">
        <authorList>
            <consortium name="Ensembl"/>
        </authorList>
    </citation>
    <scope>IDENTIFICATION</scope>
</reference>
<proteinExistence type="predicted"/>
<dbReference type="Ensembl" id="ENSANAT00000047365.1">
    <property type="protein sequence ID" value="ENSANAP00000029337.1"/>
    <property type="gene ID" value="ENSANAG00000032465.1"/>
</dbReference>
<accession>A0A2K5E7W6</accession>
<evidence type="ECO:0000313" key="1">
    <source>
        <dbReference type="Ensembl" id="ENSANAP00000029337.1"/>
    </source>
</evidence>
<dbReference type="AlphaFoldDB" id="A0A2K5E7W6"/>
<organism evidence="1 2">
    <name type="scientific">Aotus nancymaae</name>
    <name type="common">Ma's night monkey</name>
    <dbReference type="NCBI Taxonomy" id="37293"/>
    <lineage>
        <taxon>Eukaryota</taxon>
        <taxon>Metazoa</taxon>
        <taxon>Chordata</taxon>
        <taxon>Craniata</taxon>
        <taxon>Vertebrata</taxon>
        <taxon>Euteleostomi</taxon>
        <taxon>Mammalia</taxon>
        <taxon>Eutheria</taxon>
        <taxon>Euarchontoglires</taxon>
        <taxon>Primates</taxon>
        <taxon>Haplorrhini</taxon>
        <taxon>Platyrrhini</taxon>
        <taxon>Aotidae</taxon>
        <taxon>Aotus</taxon>
    </lineage>
</organism>
<protein>
    <submittedName>
        <fullName evidence="1">Uncharacterized protein</fullName>
    </submittedName>
</protein>
<sequence>YSSSLQPLPLGHLFQMHDEGVLIHRARQYRNVPHRDIGNTR</sequence>
<reference evidence="1" key="2">
    <citation type="submission" date="2025-09" db="UniProtKB">
        <authorList>
            <consortium name="Ensembl"/>
        </authorList>
    </citation>
    <scope>IDENTIFICATION</scope>
</reference>
<dbReference type="Proteomes" id="UP000233020">
    <property type="component" value="Unplaced"/>
</dbReference>
<name>A0A2K5E7W6_AOTNA</name>
<dbReference type="GeneTree" id="ENSGT01100000267118"/>
<keyword evidence="2" id="KW-1185">Reference proteome</keyword>